<dbReference type="Proteomes" id="UP001189429">
    <property type="component" value="Unassembled WGS sequence"/>
</dbReference>
<proteinExistence type="predicted"/>
<dbReference type="Gene3D" id="3.80.10.10">
    <property type="entry name" value="Ribonuclease Inhibitor"/>
    <property type="match status" value="1"/>
</dbReference>
<evidence type="ECO:0000313" key="2">
    <source>
        <dbReference type="EMBL" id="CAK0819703.1"/>
    </source>
</evidence>
<dbReference type="EMBL" id="CAUYUJ010007147">
    <property type="protein sequence ID" value="CAK0819703.1"/>
    <property type="molecule type" value="Genomic_DNA"/>
</dbReference>
<comment type="caution">
    <text evidence="2">The sequence shown here is derived from an EMBL/GenBank/DDBJ whole genome shotgun (WGS) entry which is preliminary data.</text>
</comment>
<dbReference type="SUPFAM" id="SSF52047">
    <property type="entry name" value="RNI-like"/>
    <property type="match status" value="1"/>
</dbReference>
<name>A0ABN9RM06_9DINO</name>
<sequence length="256" mass="27727">WTGTRCSGPLPRLRQSLRPRTAARCASSASSSRGSTVTWTPWCGSWVSRSTRSQALGPGRLSVTRMDKPVDLKVWVTAFGRITDIPVEEVESTFRVLDPDGAGLVPASRLQEVGALATASDAEEESSPTRRAWRLRSSQTRLPHWKAYHSGGLGLQPLTAPGDALRANPHLRAINLWGNRLCNRGAAALAAALEANFGLQYLGLGRNLITHEGLERLCQSVGYIQVDSDKQAANVQKAIKDTPTPRSLGTRRAKPS</sequence>
<keyword evidence="3" id="KW-1185">Reference proteome</keyword>
<protein>
    <submittedName>
        <fullName evidence="2">Uncharacterized protein</fullName>
    </submittedName>
</protein>
<gene>
    <name evidence="2" type="ORF">PCOR1329_LOCUS21640</name>
</gene>
<organism evidence="2 3">
    <name type="scientific">Prorocentrum cordatum</name>
    <dbReference type="NCBI Taxonomy" id="2364126"/>
    <lineage>
        <taxon>Eukaryota</taxon>
        <taxon>Sar</taxon>
        <taxon>Alveolata</taxon>
        <taxon>Dinophyceae</taxon>
        <taxon>Prorocentrales</taxon>
        <taxon>Prorocentraceae</taxon>
        <taxon>Prorocentrum</taxon>
    </lineage>
</organism>
<dbReference type="SMART" id="SM00368">
    <property type="entry name" value="LRR_RI"/>
    <property type="match status" value="2"/>
</dbReference>
<feature type="region of interest" description="Disordered" evidence="1">
    <location>
        <begin position="235"/>
        <end position="256"/>
    </location>
</feature>
<reference evidence="2" key="1">
    <citation type="submission" date="2023-10" db="EMBL/GenBank/DDBJ databases">
        <authorList>
            <person name="Chen Y."/>
            <person name="Shah S."/>
            <person name="Dougan E. K."/>
            <person name="Thang M."/>
            <person name="Chan C."/>
        </authorList>
    </citation>
    <scope>NUCLEOTIDE SEQUENCE [LARGE SCALE GENOMIC DNA]</scope>
</reference>
<feature type="non-terminal residue" evidence="2">
    <location>
        <position position="1"/>
    </location>
</feature>
<evidence type="ECO:0000313" key="3">
    <source>
        <dbReference type="Proteomes" id="UP001189429"/>
    </source>
</evidence>
<dbReference type="InterPro" id="IPR032675">
    <property type="entry name" value="LRR_dom_sf"/>
</dbReference>
<evidence type="ECO:0000256" key="1">
    <source>
        <dbReference type="SAM" id="MobiDB-lite"/>
    </source>
</evidence>
<accession>A0ABN9RM06</accession>